<dbReference type="EMBL" id="HBIU01009607">
    <property type="protein sequence ID" value="CAE0625282.1"/>
    <property type="molecule type" value="Transcribed_RNA"/>
</dbReference>
<sequence>MQATGIPSHLLVSSEVRNMQSTVTQLKGQVTQLKGQVQQMAGEIARISELLGQQQVQHTNYVRDELNEVPKRVADHIVQEFNVQGVQPLRPSDVKDMLQDGLQTQKDFFLERLDLLSESMTASLTHLVQQALSAPPPSEAESTQQNPAASSREATAPSSSSMDQPTYSQEAGLPPDFTFPKCDVKTMWNLWYFGNSSYNNTGTRVGPYRLLQARQMKTPREKERLSRAKKVMAVLERLVVLTLRQDGLMMAEEQFTPLKSDDLSSDISSRSALESDGIFQKIISQFLEFVYAPPSSDSSGQQLRPKKKAKRPNEVMVCTLANRCSVDKADAFFSQQQQRLQQQSSSK</sequence>
<feature type="compositionally biased region" description="Low complexity" evidence="1">
    <location>
        <begin position="148"/>
        <end position="161"/>
    </location>
</feature>
<proteinExistence type="predicted"/>
<evidence type="ECO:0000313" key="2">
    <source>
        <dbReference type="EMBL" id="CAE0625282.1"/>
    </source>
</evidence>
<reference evidence="2" key="1">
    <citation type="submission" date="2021-01" db="EMBL/GenBank/DDBJ databases">
        <authorList>
            <person name="Corre E."/>
            <person name="Pelletier E."/>
            <person name="Niang G."/>
            <person name="Scheremetjew M."/>
            <person name="Finn R."/>
            <person name="Kale V."/>
            <person name="Holt S."/>
            <person name="Cochrane G."/>
            <person name="Meng A."/>
            <person name="Brown T."/>
            <person name="Cohen L."/>
        </authorList>
    </citation>
    <scope>NUCLEOTIDE SEQUENCE</scope>
    <source>
        <strain evidence="2">CCMP3107</strain>
    </source>
</reference>
<feature type="region of interest" description="Disordered" evidence="1">
    <location>
        <begin position="294"/>
        <end position="314"/>
    </location>
</feature>
<accession>A0A7S3UUA5</accession>
<name>A0A7S3UUA5_HETAK</name>
<protein>
    <submittedName>
        <fullName evidence="2">Uncharacterized protein</fullName>
    </submittedName>
</protein>
<gene>
    <name evidence="2" type="ORF">HAKA00212_LOCUS3951</name>
</gene>
<dbReference type="AlphaFoldDB" id="A0A7S3UUA5"/>
<feature type="region of interest" description="Disordered" evidence="1">
    <location>
        <begin position="130"/>
        <end position="173"/>
    </location>
</feature>
<evidence type="ECO:0000256" key="1">
    <source>
        <dbReference type="SAM" id="MobiDB-lite"/>
    </source>
</evidence>
<organism evidence="2">
    <name type="scientific">Heterosigma akashiwo</name>
    <name type="common">Chromophytic alga</name>
    <name type="synonym">Heterosigma carterae</name>
    <dbReference type="NCBI Taxonomy" id="2829"/>
    <lineage>
        <taxon>Eukaryota</taxon>
        <taxon>Sar</taxon>
        <taxon>Stramenopiles</taxon>
        <taxon>Ochrophyta</taxon>
        <taxon>Raphidophyceae</taxon>
        <taxon>Chattonellales</taxon>
        <taxon>Chattonellaceae</taxon>
        <taxon>Heterosigma</taxon>
    </lineage>
</organism>